<evidence type="ECO:0000313" key="3">
    <source>
        <dbReference type="Proteomes" id="UP000641025"/>
    </source>
</evidence>
<gene>
    <name evidence="2" type="ORF">JFN90_12400</name>
</gene>
<dbReference type="EMBL" id="JAEMHK010000008">
    <property type="protein sequence ID" value="MBJ6800931.1"/>
    <property type="molecule type" value="Genomic_DNA"/>
</dbReference>
<reference evidence="2 3" key="1">
    <citation type="submission" date="2020-12" db="EMBL/GenBank/DDBJ databases">
        <title>Geomonas sp. Red259, isolated from paddy soil.</title>
        <authorList>
            <person name="Xu Z."/>
            <person name="Zhang Z."/>
            <person name="Masuda Y."/>
            <person name="Itoh H."/>
            <person name="Senoo K."/>
        </authorList>
    </citation>
    <scope>NUCLEOTIDE SEQUENCE [LARGE SCALE GENOMIC DNA]</scope>
    <source>
        <strain evidence="2 3">Red259</strain>
    </source>
</reference>
<dbReference type="Proteomes" id="UP000641025">
    <property type="component" value="Unassembled WGS sequence"/>
</dbReference>
<dbReference type="PANTHER" id="PTHR30548:SF6">
    <property type="entry name" value="DEHYDRATASE SUBUNIT YJIM-RELATED"/>
    <property type="match status" value="1"/>
</dbReference>
<evidence type="ECO:0000256" key="1">
    <source>
        <dbReference type="ARBA" id="ARBA00005806"/>
    </source>
</evidence>
<dbReference type="Gene3D" id="3.40.50.11890">
    <property type="match status" value="1"/>
</dbReference>
<proteinExistence type="inferred from homology"/>
<dbReference type="InterPro" id="IPR047678">
    <property type="entry name" value="YjiM-like"/>
</dbReference>
<dbReference type="Gene3D" id="1.20.1270.370">
    <property type="match status" value="1"/>
</dbReference>
<dbReference type="InterPro" id="IPR010327">
    <property type="entry name" value="FldB/FldC_alpha/beta"/>
</dbReference>
<dbReference type="Gene3D" id="3.40.50.11900">
    <property type="match status" value="1"/>
</dbReference>
<protein>
    <submittedName>
        <fullName evidence="2">2-hydroxyacyl-CoA dehydratase</fullName>
    </submittedName>
</protein>
<dbReference type="PANTHER" id="PTHR30548">
    <property type="entry name" value="2-HYDROXYGLUTARYL-COA DEHYDRATASE, D-COMPONENT-RELATED"/>
    <property type="match status" value="1"/>
</dbReference>
<dbReference type="Pfam" id="PF06050">
    <property type="entry name" value="HGD-D"/>
    <property type="match status" value="1"/>
</dbReference>
<accession>A0ABS0YSM5</accession>
<sequence length="395" mass="43781">MTVAGNDRTEVCAAFSEISGLRERNAIAVKVAKDRGRKVVGTYCLFSPVELIVAAGAIPVSLCGSSATPIPAAEKVLPRSLCPLIKSSYGFALTDTCPFFHFSDLLLAETTCDGKKKMYELLAEIKPLHLMQLPQVRDEVALDYWVLELKRLVARLEQEFEVQITPEKLAAAVLLLNEERRSLKRLQDLLKRKPAPISGLDLLTVLHNRGFTVDKRESIELIDRLTDELAQLSDQGVSPFTAATPRIVLTGVPVGIGSEKVVRLIEEVGGSVVCFESCGGYKKVDPVLPGHDLLRSIAEKYLRVPCSCMSPNTGRLQLLEELVREFQADGVIDLTWQGCHTYNVESFTVKRHLQETAQVPFLQIETDYSEFDTEQLRLRIEAFLEMVVAGKGGRP</sequence>
<dbReference type="RefSeq" id="WP_199395430.1">
    <property type="nucleotide sequence ID" value="NZ_JAEMHK010000008.1"/>
</dbReference>
<evidence type="ECO:0000313" key="2">
    <source>
        <dbReference type="EMBL" id="MBJ6800931.1"/>
    </source>
</evidence>
<dbReference type="NCBIfam" id="NF040772">
    <property type="entry name" value="double_cubane"/>
    <property type="match status" value="1"/>
</dbReference>
<keyword evidence="3" id="KW-1185">Reference proteome</keyword>
<organism evidence="2 3">
    <name type="scientific">Geomonas propionica</name>
    <dbReference type="NCBI Taxonomy" id="2798582"/>
    <lineage>
        <taxon>Bacteria</taxon>
        <taxon>Pseudomonadati</taxon>
        <taxon>Thermodesulfobacteriota</taxon>
        <taxon>Desulfuromonadia</taxon>
        <taxon>Geobacterales</taxon>
        <taxon>Geobacteraceae</taxon>
        <taxon>Geomonas</taxon>
    </lineage>
</organism>
<comment type="similarity">
    <text evidence="1">Belongs to the FldB/FldC dehydratase alpha/beta subunit family.</text>
</comment>
<name>A0ABS0YSM5_9BACT</name>
<comment type="caution">
    <text evidence="2">The sequence shown here is derived from an EMBL/GenBank/DDBJ whole genome shotgun (WGS) entry which is preliminary data.</text>
</comment>